<protein>
    <submittedName>
        <fullName evidence="1">Uncharacterized protein</fullName>
    </submittedName>
</protein>
<dbReference type="Proteomes" id="UP000410492">
    <property type="component" value="Unassembled WGS sequence"/>
</dbReference>
<name>A0A653C3S2_CALMS</name>
<gene>
    <name evidence="1" type="ORF">CALMAC_LOCUS5916</name>
</gene>
<dbReference type="EMBL" id="CAACVG010006899">
    <property type="protein sequence ID" value="VEN42435.1"/>
    <property type="molecule type" value="Genomic_DNA"/>
</dbReference>
<proteinExistence type="predicted"/>
<accession>A0A653C3S2</accession>
<sequence length="36" mass="4386">MFATCRKPRWSLQESALFLMRFAEVYDITHGYKEIF</sequence>
<evidence type="ECO:0000313" key="1">
    <source>
        <dbReference type="EMBL" id="VEN42435.1"/>
    </source>
</evidence>
<evidence type="ECO:0000313" key="2">
    <source>
        <dbReference type="Proteomes" id="UP000410492"/>
    </source>
</evidence>
<keyword evidence="2" id="KW-1185">Reference proteome</keyword>
<organism evidence="1 2">
    <name type="scientific">Callosobruchus maculatus</name>
    <name type="common">Southern cowpea weevil</name>
    <name type="synonym">Pulse bruchid</name>
    <dbReference type="NCBI Taxonomy" id="64391"/>
    <lineage>
        <taxon>Eukaryota</taxon>
        <taxon>Metazoa</taxon>
        <taxon>Ecdysozoa</taxon>
        <taxon>Arthropoda</taxon>
        <taxon>Hexapoda</taxon>
        <taxon>Insecta</taxon>
        <taxon>Pterygota</taxon>
        <taxon>Neoptera</taxon>
        <taxon>Endopterygota</taxon>
        <taxon>Coleoptera</taxon>
        <taxon>Polyphaga</taxon>
        <taxon>Cucujiformia</taxon>
        <taxon>Chrysomeloidea</taxon>
        <taxon>Chrysomelidae</taxon>
        <taxon>Bruchinae</taxon>
        <taxon>Bruchini</taxon>
        <taxon>Callosobruchus</taxon>
    </lineage>
</organism>
<dbReference type="AlphaFoldDB" id="A0A653C3S2"/>
<reference evidence="1 2" key="1">
    <citation type="submission" date="2019-01" db="EMBL/GenBank/DDBJ databases">
        <authorList>
            <person name="Sayadi A."/>
        </authorList>
    </citation>
    <scope>NUCLEOTIDE SEQUENCE [LARGE SCALE GENOMIC DNA]</scope>
</reference>